<proteinExistence type="predicted"/>
<dbReference type="Proteomes" id="UP001305002">
    <property type="component" value="Chromosome"/>
</dbReference>
<gene>
    <name evidence="2" type="ORF">R5U08_00390</name>
</gene>
<dbReference type="EMBL" id="CP137524">
    <property type="protein sequence ID" value="WOT32705.1"/>
    <property type="molecule type" value="Genomic_DNA"/>
</dbReference>
<evidence type="ECO:0000313" key="2">
    <source>
        <dbReference type="EMBL" id="WOT32705.1"/>
    </source>
</evidence>
<dbReference type="NCBIfam" id="NF041886">
    <property type="entry name" value="Rmf_CrpP_fam"/>
    <property type="match status" value="1"/>
</dbReference>
<feature type="region of interest" description="Disordered" evidence="1">
    <location>
        <begin position="1"/>
        <end position="22"/>
    </location>
</feature>
<sequence>MRPSSSQEGEGEEHGVGTPQDIARAVYEGLTASQRGESYLTCQYPRPSALRTAWMSGYHGTAPGAASQSSDSDEGPGDP</sequence>
<evidence type="ECO:0000313" key="3">
    <source>
        <dbReference type="Proteomes" id="UP001305002"/>
    </source>
</evidence>
<dbReference type="InterPro" id="IPR007040">
    <property type="entry name" value="Ribosome_modulation_factor"/>
</dbReference>
<dbReference type="Pfam" id="PF04957">
    <property type="entry name" value="RMF"/>
    <property type="match status" value="1"/>
</dbReference>
<keyword evidence="3" id="KW-1185">Reference proteome</keyword>
<dbReference type="RefSeq" id="WP_317923192.1">
    <property type="nucleotide sequence ID" value="NZ_CP137524.1"/>
</dbReference>
<feature type="region of interest" description="Disordered" evidence="1">
    <location>
        <begin position="57"/>
        <end position="79"/>
    </location>
</feature>
<evidence type="ECO:0000256" key="1">
    <source>
        <dbReference type="SAM" id="MobiDB-lite"/>
    </source>
</evidence>
<reference evidence="2 3" key="2">
    <citation type="journal article" date="2024" name="Microb. Biotechnol.">
        <title>The involvement of multiple ABC transporters in daunorubicin efflux in Streptomyces coeruleorubidus.</title>
        <authorList>
            <person name="Dong J."/>
            <person name="Ning J."/>
            <person name="Tian Y."/>
            <person name="Li H."/>
            <person name="Chen H."/>
            <person name="Guan W."/>
        </authorList>
    </citation>
    <scope>NUCLEOTIDE SEQUENCE [LARGE SCALE GENOMIC DNA]</scope>
    <source>
        <strain evidence="2 3">CICC 11043</strain>
    </source>
</reference>
<name>A0ABZ0K3M7_STRC4</name>
<organism evidence="2 3">
    <name type="scientific">Streptomyces coeruleorubidus</name>
    <dbReference type="NCBI Taxonomy" id="116188"/>
    <lineage>
        <taxon>Bacteria</taxon>
        <taxon>Bacillati</taxon>
        <taxon>Actinomycetota</taxon>
        <taxon>Actinomycetes</taxon>
        <taxon>Kitasatosporales</taxon>
        <taxon>Streptomycetaceae</taxon>
        <taxon>Streptomyces</taxon>
    </lineage>
</organism>
<accession>A0ABZ0K3M7</accession>
<protein>
    <submittedName>
        <fullName evidence="2">Rmf/CrpP family protein</fullName>
    </submittedName>
</protein>
<reference evidence="2 3" key="1">
    <citation type="journal article" date="2021" name="J. Microbiol. Biotechnol.">
        <title>An Efficient Markerless Deletion System Suitable for the Industrial Strains of Streptomyces.</title>
        <authorList>
            <person name="Dong J."/>
            <person name="Wei J."/>
            <person name="Li H."/>
            <person name="Zhao S."/>
            <person name="Guan W."/>
        </authorList>
    </citation>
    <scope>NUCLEOTIDE SEQUENCE [LARGE SCALE GENOMIC DNA]</scope>
    <source>
        <strain evidence="2 3">CICC 11043</strain>
    </source>
</reference>